<evidence type="ECO:0000256" key="6">
    <source>
        <dbReference type="ARBA" id="ARBA00023242"/>
    </source>
</evidence>
<keyword evidence="3" id="KW-0158">Chromosome</keyword>
<evidence type="ECO:0000256" key="8">
    <source>
        <dbReference type="ARBA" id="ARBA00044757"/>
    </source>
</evidence>
<feature type="coiled-coil region" evidence="9">
    <location>
        <begin position="598"/>
        <end position="625"/>
    </location>
</feature>
<keyword evidence="9" id="KW-0175">Coiled coil</keyword>
<evidence type="ECO:0000256" key="5">
    <source>
        <dbReference type="ARBA" id="ARBA00023204"/>
    </source>
</evidence>
<dbReference type="GO" id="GO:0005694">
    <property type="term" value="C:chromosome"/>
    <property type="evidence" value="ECO:0007669"/>
    <property type="project" value="UniProtKB-SubCell"/>
</dbReference>
<dbReference type="Gene3D" id="2.60.200.20">
    <property type="match status" value="1"/>
</dbReference>
<dbReference type="AlphaFoldDB" id="A0AAV0GL12"/>
<feature type="region of interest" description="Disordered" evidence="10">
    <location>
        <begin position="459"/>
        <end position="526"/>
    </location>
</feature>
<evidence type="ECO:0000256" key="7">
    <source>
        <dbReference type="ARBA" id="ARBA00023306"/>
    </source>
</evidence>
<keyword evidence="5" id="KW-0234">DNA repair</keyword>
<keyword evidence="13" id="KW-1185">Reference proteome</keyword>
<comment type="caution">
    <text evidence="12">The sequence shown here is derived from an EMBL/GenBank/DDBJ whole genome shotgun (WGS) entry which is preliminary data.</text>
</comment>
<dbReference type="SMART" id="SM00240">
    <property type="entry name" value="FHA"/>
    <property type="match status" value="1"/>
</dbReference>
<dbReference type="PANTHER" id="PTHR12162:SF0">
    <property type="entry name" value="NIBRIN"/>
    <property type="match status" value="1"/>
</dbReference>
<reference evidence="12" key="1">
    <citation type="submission" date="2022-07" db="EMBL/GenBank/DDBJ databases">
        <authorList>
            <person name="Macas J."/>
            <person name="Novak P."/>
            <person name="Neumann P."/>
        </authorList>
    </citation>
    <scope>NUCLEOTIDE SEQUENCE</scope>
</reference>
<accession>A0AAV0GL12</accession>
<evidence type="ECO:0000256" key="2">
    <source>
        <dbReference type="ARBA" id="ARBA00004286"/>
    </source>
</evidence>
<dbReference type="InterPro" id="IPR040227">
    <property type="entry name" value="Nibrin-rel"/>
</dbReference>
<keyword evidence="4" id="KW-0227">DNA damage</keyword>
<keyword evidence="7" id="KW-0131">Cell cycle</keyword>
<evidence type="ECO:0000256" key="10">
    <source>
        <dbReference type="SAM" id="MobiDB-lite"/>
    </source>
</evidence>
<evidence type="ECO:0000256" key="1">
    <source>
        <dbReference type="ARBA" id="ARBA00004123"/>
    </source>
</evidence>
<feature type="domain" description="FHA" evidence="11">
    <location>
        <begin position="65"/>
        <end position="127"/>
    </location>
</feature>
<dbReference type="CDD" id="cd22667">
    <property type="entry name" value="FHA_NBN"/>
    <property type="match status" value="1"/>
</dbReference>
<evidence type="ECO:0000259" key="11">
    <source>
        <dbReference type="PROSITE" id="PS50006"/>
    </source>
</evidence>
<comment type="subcellular location">
    <subcellularLocation>
        <location evidence="2">Chromosome</location>
    </subcellularLocation>
    <subcellularLocation>
        <location evidence="1">Nucleus</location>
    </subcellularLocation>
</comment>
<dbReference type="GO" id="GO:0003684">
    <property type="term" value="F:damaged DNA binding"/>
    <property type="evidence" value="ECO:0007669"/>
    <property type="project" value="TreeGrafter"/>
</dbReference>
<dbReference type="Pfam" id="PF00498">
    <property type="entry name" value="FHA"/>
    <property type="match status" value="1"/>
</dbReference>
<dbReference type="EMBL" id="CAMAPF010001209">
    <property type="protein sequence ID" value="CAH9148656.1"/>
    <property type="molecule type" value="Genomic_DNA"/>
</dbReference>
<evidence type="ECO:0000256" key="4">
    <source>
        <dbReference type="ARBA" id="ARBA00022763"/>
    </source>
</evidence>
<comment type="similarity">
    <text evidence="8">Belongs to the Nibrin family.</text>
</comment>
<proteinExistence type="inferred from homology"/>
<evidence type="ECO:0000256" key="3">
    <source>
        <dbReference type="ARBA" id="ARBA00022454"/>
    </source>
</evidence>
<dbReference type="InterPro" id="IPR000253">
    <property type="entry name" value="FHA_dom"/>
</dbReference>
<gene>
    <name evidence="12" type="ORF">CEPIT_LOCUS44680</name>
</gene>
<dbReference type="GO" id="GO:0030870">
    <property type="term" value="C:Mre11 complex"/>
    <property type="evidence" value="ECO:0007669"/>
    <property type="project" value="InterPro"/>
</dbReference>
<organism evidence="12 13">
    <name type="scientific">Cuscuta epithymum</name>
    <dbReference type="NCBI Taxonomy" id="186058"/>
    <lineage>
        <taxon>Eukaryota</taxon>
        <taxon>Viridiplantae</taxon>
        <taxon>Streptophyta</taxon>
        <taxon>Embryophyta</taxon>
        <taxon>Tracheophyta</taxon>
        <taxon>Spermatophyta</taxon>
        <taxon>Magnoliopsida</taxon>
        <taxon>eudicotyledons</taxon>
        <taxon>Gunneridae</taxon>
        <taxon>Pentapetalae</taxon>
        <taxon>asterids</taxon>
        <taxon>lamiids</taxon>
        <taxon>Solanales</taxon>
        <taxon>Convolvulaceae</taxon>
        <taxon>Cuscuteae</taxon>
        <taxon>Cuscuta</taxon>
        <taxon>Cuscuta subgen. Cuscuta</taxon>
    </lineage>
</organism>
<dbReference type="GO" id="GO:0000724">
    <property type="term" value="P:double-strand break repair via homologous recombination"/>
    <property type="evidence" value="ECO:0007669"/>
    <property type="project" value="TreeGrafter"/>
</dbReference>
<dbReference type="SUPFAM" id="SSF49879">
    <property type="entry name" value="SMAD/FHA domain"/>
    <property type="match status" value="1"/>
</dbReference>
<keyword evidence="6" id="KW-0539">Nucleus</keyword>
<evidence type="ECO:0000256" key="9">
    <source>
        <dbReference type="SAM" id="Coils"/>
    </source>
</evidence>
<sequence length="637" mass="70274">MNKTSTSNFGTIHLPTSCVNVNVHCTSFSAPRSLPCSGVIAISQYICVFTLPGEDKYYFINKGTYKVGRKGCDIIVNKDKGVSRIHAEIMIEEMIYLDKLQKHSDVVSKVRIRDCSKYGTFLDNNLTSKVKVHELPNKETILKDGDHVSFGTGSAIYRFSFVPLVFFICSSDNSKVSQVITKNLSSIGAGVTRKWSSICSHVLVEGSIAFKEGLLDAIVARKPFVKSSWVELVAGNNILTDIPSCNAHVPTLMLEGAPVEVAVPEARERCLKAYTFILGVTNMYKLKDRLQPLLEVSGAKVSSMETFCPNSQVVKDGNDKTILVIPEISTNFQCFRDSSLSRVNEMDLVAAALSGHLDPSLIISPPVKVSSSCSTDETVVADSEAETECSTESVRDAVPLCVLDSDDEGNKETTALHVIESPENYIKDEHSMPFIKPIEDDQKRGTSYVTSKSIKDDHSMPFIKPIEDDQKRGTSYVSAKSTKHDEDREIPENNSSADKSEEGCSKMSGVKTGSKMSTRIKIDNSESGNSDIIFSQDLIIRECNLTAKVKSASNVGVANFKRFRKTQAPSGNSYSSLIPYAKYPYRESDYNSNEVVESIKEEKKRKQMEARAEDLFNEKKDKRRGVAGSLHGVLTRG</sequence>
<dbReference type="PANTHER" id="PTHR12162">
    <property type="entry name" value="NIBRIN-RELATED"/>
    <property type="match status" value="1"/>
</dbReference>
<protein>
    <recommendedName>
        <fullName evidence="11">FHA domain-containing protein</fullName>
    </recommendedName>
</protein>
<dbReference type="Proteomes" id="UP001152523">
    <property type="component" value="Unassembled WGS sequence"/>
</dbReference>
<evidence type="ECO:0000313" key="13">
    <source>
        <dbReference type="Proteomes" id="UP001152523"/>
    </source>
</evidence>
<dbReference type="FunFam" id="2.60.200.20:FF:000017">
    <property type="entry name" value="Nibrin"/>
    <property type="match status" value="1"/>
</dbReference>
<feature type="compositionally biased region" description="Basic and acidic residues" evidence="10">
    <location>
        <begin position="482"/>
        <end position="491"/>
    </location>
</feature>
<name>A0AAV0GL12_9ASTE</name>
<dbReference type="GO" id="GO:0007095">
    <property type="term" value="P:mitotic G2 DNA damage checkpoint signaling"/>
    <property type="evidence" value="ECO:0007669"/>
    <property type="project" value="InterPro"/>
</dbReference>
<feature type="compositionally biased region" description="Basic and acidic residues" evidence="10">
    <location>
        <begin position="459"/>
        <end position="472"/>
    </location>
</feature>
<dbReference type="InterPro" id="IPR008984">
    <property type="entry name" value="SMAD_FHA_dom_sf"/>
</dbReference>
<evidence type="ECO:0000313" key="12">
    <source>
        <dbReference type="EMBL" id="CAH9148656.1"/>
    </source>
</evidence>
<dbReference type="PROSITE" id="PS50006">
    <property type="entry name" value="FHA_DOMAIN"/>
    <property type="match status" value="1"/>
</dbReference>